<evidence type="ECO:0000259" key="1">
    <source>
        <dbReference type="Pfam" id="PF18962"/>
    </source>
</evidence>
<keyword evidence="3" id="KW-1185">Reference proteome</keyword>
<dbReference type="OrthoDB" id="1522390at2"/>
<dbReference type="AlphaFoldDB" id="A0A2Z4GBF6"/>
<organism evidence="2 3">
    <name type="scientific">Arcticibacterium luteifluviistationis</name>
    <dbReference type="NCBI Taxonomy" id="1784714"/>
    <lineage>
        <taxon>Bacteria</taxon>
        <taxon>Pseudomonadati</taxon>
        <taxon>Bacteroidota</taxon>
        <taxon>Cytophagia</taxon>
        <taxon>Cytophagales</taxon>
        <taxon>Leadbetterellaceae</taxon>
        <taxon>Arcticibacterium</taxon>
    </lineage>
</organism>
<accession>A0A2Z4GBF6</accession>
<feature type="domain" description="Secretion system C-terminal sorting" evidence="1">
    <location>
        <begin position="128"/>
        <end position="204"/>
    </location>
</feature>
<sequence length="207" mass="23579">MLKQILLNDLKFTTEMQMSKYIKLFSFAALMLVAFFGMAQTQGSQSRLNIGKNPNPSKITTQPVSSYIKKGELPSEIFVNSNSVINEFYKDLLLRNTSKVISPKAVYEAESISKDKLYVDNEISISNIYPNPANDIAYLDYRLDSSRKTAKVSFYNILGGQVGDFNLETFENRLSVQTRTWDNGVYFYQLILDGKKVATKKLLVRHN</sequence>
<dbReference type="Proteomes" id="UP000249873">
    <property type="component" value="Chromosome"/>
</dbReference>
<evidence type="ECO:0000313" key="2">
    <source>
        <dbReference type="EMBL" id="AWV98556.1"/>
    </source>
</evidence>
<proteinExistence type="predicted"/>
<dbReference type="KEGG" id="als:DJ013_10405"/>
<name>A0A2Z4GBF6_9BACT</name>
<dbReference type="NCBIfam" id="TIGR04183">
    <property type="entry name" value="Por_Secre_tail"/>
    <property type="match status" value="1"/>
</dbReference>
<reference evidence="2 3" key="1">
    <citation type="submission" date="2018-05" db="EMBL/GenBank/DDBJ databases">
        <title>Complete genome sequence of Arcticibacterium luteifluviistationis SM1504T, a cytophagaceae bacterium isolated from Arctic surface seawater.</title>
        <authorList>
            <person name="Li Y."/>
            <person name="Qin Q.-L."/>
        </authorList>
    </citation>
    <scope>NUCLEOTIDE SEQUENCE [LARGE SCALE GENOMIC DNA]</scope>
    <source>
        <strain evidence="2 3">SM1504</strain>
    </source>
</reference>
<evidence type="ECO:0000313" key="3">
    <source>
        <dbReference type="Proteomes" id="UP000249873"/>
    </source>
</evidence>
<protein>
    <recommendedName>
        <fullName evidence="1">Secretion system C-terminal sorting domain-containing protein</fullName>
    </recommendedName>
</protein>
<gene>
    <name evidence="2" type="ORF">DJ013_10405</name>
</gene>
<dbReference type="EMBL" id="CP029480">
    <property type="protein sequence ID" value="AWV98556.1"/>
    <property type="molecule type" value="Genomic_DNA"/>
</dbReference>
<dbReference type="Pfam" id="PF18962">
    <property type="entry name" value="Por_Secre_tail"/>
    <property type="match status" value="1"/>
</dbReference>
<dbReference type="InterPro" id="IPR026444">
    <property type="entry name" value="Secre_tail"/>
</dbReference>